<keyword evidence="1" id="KW-1133">Transmembrane helix</keyword>
<evidence type="ECO:0000313" key="2">
    <source>
        <dbReference type="EMBL" id="MCL1107827.1"/>
    </source>
</evidence>
<feature type="transmembrane region" description="Helical" evidence="1">
    <location>
        <begin position="59"/>
        <end position="84"/>
    </location>
</feature>
<dbReference type="EMBL" id="JAKILJ010000100">
    <property type="protein sequence ID" value="MCL1107827.1"/>
    <property type="molecule type" value="Genomic_DNA"/>
</dbReference>
<dbReference type="RefSeq" id="WP_188927241.1">
    <property type="nucleotide sequence ID" value="NZ_BMQI01000100.1"/>
</dbReference>
<reference evidence="2" key="1">
    <citation type="submission" date="2022-01" db="EMBL/GenBank/DDBJ databases">
        <title>Whole genome-based taxonomy of the Shewanellaceae.</title>
        <authorList>
            <person name="Martin-Rodriguez A.J."/>
        </authorList>
    </citation>
    <scope>NUCLEOTIDE SEQUENCE</scope>
    <source>
        <strain evidence="2">DSM 23803</strain>
    </source>
</reference>
<dbReference type="AlphaFoldDB" id="A0A9X1ZA91"/>
<evidence type="ECO:0008006" key="4">
    <source>
        <dbReference type="Google" id="ProtNLM"/>
    </source>
</evidence>
<protein>
    <recommendedName>
        <fullName evidence="4">Transmembrane protein</fullName>
    </recommendedName>
</protein>
<accession>A0A9X1ZA91</accession>
<proteinExistence type="predicted"/>
<sequence>MQYSQLSKQYKFINPIGLPGQLRIATKRHYFCKVSCFLGLIPLCASVLMALTLDGNQQFFYQAVVALLLPTVILLGLCQHYLVLDCATNQRFVQLQLLGYCCKKNNCESLQSTELILLHNVNDRSQYCMRLNGTSYMIGTLVDASELVLFISQNFNITAREQVTDFPTIHTLDTHALATSLAESGSQSISTIDIPDSNSLHEHKANAKQKNTIDSPSMFIQPLWQVRIGFRLLYPLPFILLFCFSMKFIGGL</sequence>
<dbReference type="Proteomes" id="UP001139408">
    <property type="component" value="Unassembled WGS sequence"/>
</dbReference>
<gene>
    <name evidence="2" type="ORF">L2749_21780</name>
</gene>
<keyword evidence="1" id="KW-0472">Membrane</keyword>
<evidence type="ECO:0000313" key="3">
    <source>
        <dbReference type="Proteomes" id="UP001139408"/>
    </source>
</evidence>
<name>A0A9X1ZA91_9GAMM</name>
<keyword evidence="1" id="KW-0812">Transmembrane</keyword>
<organism evidence="2 3">
    <name type="scientific">Shewanella algicola</name>
    <dbReference type="NCBI Taxonomy" id="640633"/>
    <lineage>
        <taxon>Bacteria</taxon>
        <taxon>Pseudomonadati</taxon>
        <taxon>Pseudomonadota</taxon>
        <taxon>Gammaproteobacteria</taxon>
        <taxon>Alteromonadales</taxon>
        <taxon>Shewanellaceae</taxon>
        <taxon>Shewanella</taxon>
    </lineage>
</organism>
<feature type="transmembrane region" description="Helical" evidence="1">
    <location>
        <begin position="30"/>
        <end position="53"/>
    </location>
</feature>
<feature type="transmembrane region" description="Helical" evidence="1">
    <location>
        <begin position="232"/>
        <end position="250"/>
    </location>
</feature>
<evidence type="ECO:0000256" key="1">
    <source>
        <dbReference type="SAM" id="Phobius"/>
    </source>
</evidence>
<comment type="caution">
    <text evidence="2">The sequence shown here is derived from an EMBL/GenBank/DDBJ whole genome shotgun (WGS) entry which is preliminary data.</text>
</comment>
<keyword evidence="3" id="KW-1185">Reference proteome</keyword>